<dbReference type="InterPro" id="IPR011224">
    <property type="entry name" value="rRNA_MeTrfase_M"/>
</dbReference>
<dbReference type="PANTHER" id="PTHR37524">
    <property type="entry name" value="RIBOSOMAL RNA LARGE SUBUNIT METHYLTRANSFERASE M"/>
    <property type="match status" value="1"/>
</dbReference>
<feature type="domain" description="Ribosomal RNA large subunit methyltransferase M THUMP-like" evidence="10">
    <location>
        <begin position="86"/>
        <end position="174"/>
    </location>
</feature>
<keyword evidence="3 11" id="KW-0489">Methyltransferase</keyword>
<dbReference type="GO" id="GO:0008168">
    <property type="term" value="F:methyltransferase activity"/>
    <property type="evidence" value="ECO:0007669"/>
    <property type="project" value="UniProtKB-KW"/>
</dbReference>
<evidence type="ECO:0000256" key="6">
    <source>
        <dbReference type="PIRSR" id="PIRSR028774-1"/>
    </source>
</evidence>
<dbReference type="InterPro" id="IPR002877">
    <property type="entry name" value="RNA_MeTrfase_FtsJ_dom"/>
</dbReference>
<dbReference type="Pfam" id="PF21239">
    <property type="entry name" value="RLMM_N"/>
    <property type="match status" value="1"/>
</dbReference>
<feature type="binding site" evidence="7">
    <location>
        <position position="271"/>
    </location>
    <ligand>
        <name>S-adenosyl-L-methionine</name>
        <dbReference type="ChEBI" id="CHEBI:59789"/>
    </ligand>
</feature>
<accession>A0AA41X193</accession>
<comment type="caution">
    <text evidence="11">The sequence shown here is derived from an EMBL/GenBank/DDBJ whole genome shotgun (WGS) entry which is preliminary data.</text>
</comment>
<reference evidence="11" key="1">
    <citation type="submission" date="2022-07" db="EMBL/GenBank/DDBJ databases">
        <title>Characterization of the Novel Bacterium Alteromonas immobilis LMIT006 and Alteromonas gregis LMIT007.</title>
        <authorList>
            <person name="Lin X."/>
        </authorList>
    </citation>
    <scope>NUCLEOTIDE SEQUENCE</scope>
    <source>
        <strain evidence="11">LMIT007</strain>
    </source>
</reference>
<protein>
    <submittedName>
        <fullName evidence="11">23S rRNA (Cytidine(2498)-2'-O)-methyltransferase RlmM</fullName>
        <ecNumber evidence="11">2.1.1.186</ecNumber>
    </submittedName>
</protein>
<evidence type="ECO:0000259" key="8">
    <source>
        <dbReference type="Pfam" id="PF01728"/>
    </source>
</evidence>
<evidence type="ECO:0000259" key="10">
    <source>
        <dbReference type="Pfam" id="PF21239"/>
    </source>
</evidence>
<proteinExistence type="predicted"/>
<keyword evidence="5 7" id="KW-0949">S-adenosyl-L-methionine</keyword>
<dbReference type="RefSeq" id="WP_254098173.1">
    <property type="nucleotide sequence ID" value="NZ_JANATA010000001.1"/>
</dbReference>
<evidence type="ECO:0000256" key="3">
    <source>
        <dbReference type="ARBA" id="ARBA00022603"/>
    </source>
</evidence>
<keyword evidence="2" id="KW-0698">rRNA processing</keyword>
<dbReference type="SUPFAM" id="SSF53335">
    <property type="entry name" value="S-adenosyl-L-methionine-dependent methyltransferases"/>
    <property type="match status" value="1"/>
</dbReference>
<feature type="active site" description="Proton acceptor" evidence="6">
    <location>
        <position position="317"/>
    </location>
</feature>
<dbReference type="Proteomes" id="UP001165413">
    <property type="component" value="Unassembled WGS sequence"/>
</dbReference>
<dbReference type="GO" id="GO:0032259">
    <property type="term" value="P:methylation"/>
    <property type="evidence" value="ECO:0007669"/>
    <property type="project" value="UniProtKB-KW"/>
</dbReference>
<evidence type="ECO:0000256" key="4">
    <source>
        <dbReference type="ARBA" id="ARBA00022679"/>
    </source>
</evidence>
<feature type="binding site" evidence="7">
    <location>
        <position position="199"/>
    </location>
    <ligand>
        <name>S-adenosyl-L-methionine</name>
        <dbReference type="ChEBI" id="CHEBI:59789"/>
    </ligand>
</feature>
<dbReference type="Pfam" id="PF18125">
    <property type="entry name" value="RlmM_FDX"/>
    <property type="match status" value="1"/>
</dbReference>
<dbReference type="AlphaFoldDB" id="A0AA41X193"/>
<evidence type="ECO:0000256" key="2">
    <source>
        <dbReference type="ARBA" id="ARBA00022552"/>
    </source>
</evidence>
<dbReference type="Gene3D" id="3.30.2300.20">
    <property type="match status" value="1"/>
</dbReference>
<gene>
    <name evidence="11" type="primary">rlmM</name>
    <name evidence="11" type="ORF">NLF92_01610</name>
</gene>
<name>A0AA41X193_9ALTE</name>
<feature type="binding site" evidence="7">
    <location>
        <position position="251"/>
    </location>
    <ligand>
        <name>S-adenosyl-L-methionine</name>
        <dbReference type="ChEBI" id="CHEBI:59789"/>
    </ligand>
</feature>
<sequence>MKILGLLCYCRAGYEQNLAQELEHATAAQGIFGYASVKLNTGAVYFQFYTPDELAHCEQKVRFVDLMFARQLVFVFAHLPQLNRTDRLTDFAEVLQGDEFGTFTSAVVEHADTEDGKTLAKFCRKFAVPLRQMLRAKGVLQNKTVKAKNSQQNIVGKCMHTFFVEGDHAYLGVSVPSNRSRFENGIYRLKFPPDAPSRSTLKLEEAIRYFLSPDEQQTLLAEHTTAVDLGACPGGWTYQLVQRKMQVEAVDNGAMDERLMATGLVDYFAADGFKYTPQYGKVNWLVCDMIEQPDKVANLMTHWLVNGLCEHTIFNLKLPMKQRFTAMQEALTHIEAKLQEQQMHYRIAAKHLYHNRDEVTVCIVTESM</sequence>
<evidence type="ECO:0000256" key="1">
    <source>
        <dbReference type="ARBA" id="ARBA00022490"/>
    </source>
</evidence>
<dbReference type="EC" id="2.1.1.186" evidence="11"/>
<evidence type="ECO:0000256" key="5">
    <source>
        <dbReference type="ARBA" id="ARBA00022691"/>
    </source>
</evidence>
<dbReference type="PANTHER" id="PTHR37524:SF2">
    <property type="entry name" value="RIBOSOMAL RNA METHYLTRANSFERASE FTSJ DOMAIN-CONTAINING PROTEIN"/>
    <property type="match status" value="1"/>
</dbReference>
<keyword evidence="12" id="KW-1185">Reference proteome</keyword>
<dbReference type="InterPro" id="IPR029063">
    <property type="entry name" value="SAM-dependent_MTases_sf"/>
</dbReference>
<keyword evidence="4 11" id="KW-0808">Transferase</keyword>
<dbReference type="NCBIfam" id="NF008734">
    <property type="entry name" value="PRK11760.1"/>
    <property type="match status" value="1"/>
</dbReference>
<dbReference type="Gene3D" id="3.40.50.150">
    <property type="entry name" value="Vaccinia Virus protein VP39"/>
    <property type="match status" value="1"/>
</dbReference>
<feature type="domain" description="Ribosomal RNA methyltransferase FtsJ" evidence="8">
    <location>
        <begin position="197"/>
        <end position="291"/>
    </location>
</feature>
<evidence type="ECO:0000259" key="9">
    <source>
        <dbReference type="Pfam" id="PF18125"/>
    </source>
</evidence>
<feature type="binding site" evidence="7">
    <location>
        <begin position="232"/>
        <end position="235"/>
    </location>
    <ligand>
        <name>S-adenosyl-L-methionine</name>
        <dbReference type="ChEBI" id="CHEBI:59789"/>
    </ligand>
</feature>
<feature type="domain" description="RlmM ferredoxin-like" evidence="9">
    <location>
        <begin position="5"/>
        <end position="72"/>
    </location>
</feature>
<evidence type="ECO:0000313" key="11">
    <source>
        <dbReference type="EMBL" id="MCP3427641.1"/>
    </source>
</evidence>
<evidence type="ECO:0000256" key="7">
    <source>
        <dbReference type="PIRSR" id="PIRSR028774-2"/>
    </source>
</evidence>
<dbReference type="Pfam" id="PF01728">
    <property type="entry name" value="FtsJ"/>
    <property type="match status" value="1"/>
</dbReference>
<dbReference type="Gene3D" id="3.30.70.2810">
    <property type="match status" value="1"/>
</dbReference>
<keyword evidence="1" id="KW-0963">Cytoplasm</keyword>
<dbReference type="EMBL" id="JANATA010000001">
    <property type="protein sequence ID" value="MCP3427641.1"/>
    <property type="molecule type" value="Genomic_DNA"/>
</dbReference>
<evidence type="ECO:0000313" key="12">
    <source>
        <dbReference type="Proteomes" id="UP001165413"/>
    </source>
</evidence>
<dbReference type="InterPro" id="IPR048646">
    <property type="entry name" value="RlmM_THUMP-like"/>
</dbReference>
<organism evidence="11 12">
    <name type="scientific">Opacimonas viscosa</name>
    <dbReference type="NCBI Taxonomy" id="2961944"/>
    <lineage>
        <taxon>Bacteria</taxon>
        <taxon>Pseudomonadati</taxon>
        <taxon>Pseudomonadota</taxon>
        <taxon>Gammaproteobacteria</taxon>
        <taxon>Alteromonadales</taxon>
        <taxon>Alteromonadaceae</taxon>
        <taxon>Opacimonas</taxon>
    </lineage>
</organism>
<dbReference type="PIRSF" id="PIRSF028774">
    <property type="entry name" value="UCP028774"/>
    <property type="match status" value="1"/>
</dbReference>
<feature type="binding site" evidence="7">
    <location>
        <position position="288"/>
    </location>
    <ligand>
        <name>S-adenosyl-L-methionine</name>
        <dbReference type="ChEBI" id="CHEBI:59789"/>
    </ligand>
</feature>
<dbReference type="InterPro" id="IPR040739">
    <property type="entry name" value="RlmM_FDX"/>
</dbReference>
<dbReference type="GO" id="GO:0006364">
    <property type="term" value="P:rRNA processing"/>
    <property type="evidence" value="ECO:0007669"/>
    <property type="project" value="UniProtKB-KW"/>
</dbReference>